<accession>A0A0X8JKD6</accession>
<name>A0A0X8JKD6_9BACT</name>
<evidence type="ECO:0000313" key="1">
    <source>
        <dbReference type="EMBL" id="AMD90404.1"/>
    </source>
</evidence>
<dbReference type="EMBL" id="CP014229">
    <property type="protein sequence ID" value="AMD90404.1"/>
    <property type="molecule type" value="Genomic_DNA"/>
</dbReference>
<reference evidence="2" key="1">
    <citation type="submission" date="2016-02" db="EMBL/GenBank/DDBJ databases">
        <authorList>
            <person name="Holder M.E."/>
            <person name="Ajami N.J."/>
            <person name="Petrosino J.F."/>
        </authorList>
    </citation>
    <scope>NUCLEOTIDE SEQUENCE [LARGE SCALE GENOMIC DNA]</scope>
    <source>
        <strain evidence="2">CCUG 45958</strain>
    </source>
</reference>
<gene>
    <name evidence="1" type="ORF">AXF13_09900</name>
</gene>
<keyword evidence="2" id="KW-1185">Reference proteome</keyword>
<protein>
    <submittedName>
        <fullName evidence="1">Uncharacterized protein</fullName>
    </submittedName>
</protein>
<proteinExistence type="predicted"/>
<dbReference type="AlphaFoldDB" id="A0A0X8JKD6"/>
<organism evidence="1 2">
    <name type="scientific">Desulfovibrio fairfieldensis</name>
    <dbReference type="NCBI Taxonomy" id="44742"/>
    <lineage>
        <taxon>Bacteria</taxon>
        <taxon>Pseudomonadati</taxon>
        <taxon>Thermodesulfobacteriota</taxon>
        <taxon>Desulfovibrionia</taxon>
        <taxon>Desulfovibrionales</taxon>
        <taxon>Desulfovibrionaceae</taxon>
        <taxon>Desulfovibrio</taxon>
    </lineage>
</organism>
<dbReference type="STRING" id="44742.AXF13_09900"/>
<evidence type="ECO:0000313" key="2">
    <source>
        <dbReference type="Proteomes" id="UP000069241"/>
    </source>
</evidence>
<sequence length="293" mass="33585">MWGAGIYAAGHVPLANACYNAVIANDMKQLRQCVALRAAIRRHPDYKGDYSVRAFMPDTYAAFHEIVAEDRELTPLRLEILLLLLPEFATSFHGGHVHRFFSLPPSPLRQRLLAAILEQNSMITRVSLQEYDNLVARGDKAALALLLEHDWKHKYSDLAHPFNLLQNTRPSPLRTEILQNILRRKRDAYLTPARLAFFEMESMGAETFCMLRRDRDTAALSTPEVTAWLQRYKEVLAASALEELLRGAPTPEWEEELTTRLPALTDEEQRKVHDRKELYTDTARFGPDYCARP</sequence>
<dbReference type="RefSeq" id="WP_062252987.1">
    <property type="nucleotide sequence ID" value="NZ_CP014229.1"/>
</dbReference>
<dbReference type="Proteomes" id="UP000069241">
    <property type="component" value="Chromosome"/>
</dbReference>
<dbReference type="KEGG" id="dfi:AXF13_09900"/>